<comment type="subcellular location">
    <subcellularLocation>
        <location evidence="1">Cell membrane</location>
        <topology evidence="1">Multi-pass membrane protein</topology>
    </subcellularLocation>
</comment>
<feature type="transmembrane region" description="Helical" evidence="6">
    <location>
        <begin position="315"/>
        <end position="336"/>
    </location>
</feature>
<name>A0A2T0BJP4_9CLOT</name>
<feature type="transmembrane region" description="Helical" evidence="6">
    <location>
        <begin position="44"/>
        <end position="69"/>
    </location>
</feature>
<dbReference type="Pfam" id="PF01943">
    <property type="entry name" value="Polysacc_synt"/>
    <property type="match status" value="1"/>
</dbReference>
<organism evidence="7 8">
    <name type="scientific">Clostridium vincentii</name>
    <dbReference type="NCBI Taxonomy" id="52704"/>
    <lineage>
        <taxon>Bacteria</taxon>
        <taxon>Bacillati</taxon>
        <taxon>Bacillota</taxon>
        <taxon>Clostridia</taxon>
        <taxon>Eubacteriales</taxon>
        <taxon>Clostridiaceae</taxon>
        <taxon>Clostridium</taxon>
    </lineage>
</organism>
<gene>
    <name evidence="7" type="primary">epsK</name>
    <name evidence="7" type="ORF">CLVI_03890</name>
</gene>
<keyword evidence="8" id="KW-1185">Reference proteome</keyword>
<dbReference type="EMBL" id="PVXQ01000003">
    <property type="protein sequence ID" value="PRR84091.1"/>
    <property type="molecule type" value="Genomic_DNA"/>
</dbReference>
<proteinExistence type="predicted"/>
<feature type="transmembrane region" description="Helical" evidence="6">
    <location>
        <begin position="342"/>
        <end position="362"/>
    </location>
</feature>
<reference evidence="7 8" key="1">
    <citation type="submission" date="2018-03" db="EMBL/GenBank/DDBJ databases">
        <title>Genome sequence of Clostridium vincentii DSM 10228.</title>
        <authorList>
            <person name="Poehlein A."/>
            <person name="Daniel R."/>
        </authorList>
    </citation>
    <scope>NUCLEOTIDE SEQUENCE [LARGE SCALE GENOMIC DNA]</scope>
    <source>
        <strain evidence="7 8">DSM 10228</strain>
    </source>
</reference>
<keyword evidence="5 6" id="KW-0472">Membrane</keyword>
<evidence type="ECO:0000256" key="1">
    <source>
        <dbReference type="ARBA" id="ARBA00004651"/>
    </source>
</evidence>
<feature type="transmembrane region" description="Helical" evidence="6">
    <location>
        <begin position="183"/>
        <end position="205"/>
    </location>
</feature>
<feature type="transmembrane region" description="Helical" evidence="6">
    <location>
        <begin position="461"/>
        <end position="484"/>
    </location>
</feature>
<sequence length="509" mass="58172">MKINQLKAGIILSYLLIFSNTIIGILLTPFMLRTLGQSQYGLYQLIGAFVGYMTVLDFGLGNAVIRYVAQYRHQKDRKSESNFLAMTLIMYSTISILAVVIGIILYFNLDNIFAKTFTTIELGQAKIMFTILLINLVISLLGNAFNAIINAYEKFVFNRGFTLFRLVFRVLLLILLLKMGCNAISIVVLDTAINIFTILANIYVCKKYLRITIKLIKFDKKLLVEVFKYSIFIFLNMIFDQLIWRVPPTIIGIKMSTIAVAIFSVGMQFSALFMQFSTAISGVFLPKVTKMVIAGESNKALTDFMIRVGRLQGIILLYIYIAFVILGRQFIFLWVGDGYKEAWITALMVMTGLLIPLMENAGLSILQAMKKHQFYVITYLIICTFNVITTIFIIDYTGISGATMMTMLGLFVGHGVFINWYYHCKIGLDMLRFFKELFNGIFPVSIISGVIMYFITGYMQINSWIMFIIGGVIFTLIYFSNMWFFGTNKYEKNLVAEPIKNIYRRRNGR</sequence>
<keyword evidence="4 6" id="KW-1133">Transmembrane helix</keyword>
<dbReference type="Proteomes" id="UP000239471">
    <property type="component" value="Unassembled WGS sequence"/>
</dbReference>
<evidence type="ECO:0000313" key="7">
    <source>
        <dbReference type="EMBL" id="PRR84091.1"/>
    </source>
</evidence>
<comment type="caution">
    <text evidence="7">The sequence shown here is derived from an EMBL/GenBank/DDBJ whole genome shotgun (WGS) entry which is preliminary data.</text>
</comment>
<dbReference type="InterPro" id="IPR002797">
    <property type="entry name" value="Polysacc_synth"/>
</dbReference>
<feature type="transmembrane region" description="Helical" evidence="6">
    <location>
        <begin position="81"/>
        <end position="107"/>
    </location>
</feature>
<keyword evidence="2" id="KW-1003">Cell membrane</keyword>
<feature type="transmembrane region" description="Helical" evidence="6">
    <location>
        <begin position="12"/>
        <end position="32"/>
    </location>
</feature>
<accession>A0A2T0BJP4</accession>
<feature type="transmembrane region" description="Helical" evidence="6">
    <location>
        <begin position="258"/>
        <end position="285"/>
    </location>
</feature>
<dbReference type="PANTHER" id="PTHR30250">
    <property type="entry name" value="PST FAMILY PREDICTED COLANIC ACID TRANSPORTER"/>
    <property type="match status" value="1"/>
</dbReference>
<protein>
    <submittedName>
        <fullName evidence="7">Putative membrane protein EpsK</fullName>
    </submittedName>
</protein>
<evidence type="ECO:0000256" key="6">
    <source>
        <dbReference type="SAM" id="Phobius"/>
    </source>
</evidence>
<evidence type="ECO:0000256" key="3">
    <source>
        <dbReference type="ARBA" id="ARBA00022692"/>
    </source>
</evidence>
<feature type="transmembrane region" description="Helical" evidence="6">
    <location>
        <begin position="434"/>
        <end position="455"/>
    </location>
</feature>
<feature type="transmembrane region" description="Helical" evidence="6">
    <location>
        <begin position="226"/>
        <end position="246"/>
    </location>
</feature>
<feature type="transmembrane region" description="Helical" evidence="6">
    <location>
        <begin position="156"/>
        <end position="177"/>
    </location>
</feature>
<feature type="transmembrane region" description="Helical" evidence="6">
    <location>
        <begin position="400"/>
        <end position="422"/>
    </location>
</feature>
<dbReference type="OrthoDB" id="5751261at2"/>
<evidence type="ECO:0000256" key="4">
    <source>
        <dbReference type="ARBA" id="ARBA00022989"/>
    </source>
</evidence>
<evidence type="ECO:0000313" key="8">
    <source>
        <dbReference type="Proteomes" id="UP000239471"/>
    </source>
</evidence>
<dbReference type="AlphaFoldDB" id="A0A2T0BJP4"/>
<evidence type="ECO:0000256" key="2">
    <source>
        <dbReference type="ARBA" id="ARBA00022475"/>
    </source>
</evidence>
<feature type="transmembrane region" description="Helical" evidence="6">
    <location>
        <begin position="127"/>
        <end position="149"/>
    </location>
</feature>
<dbReference type="PANTHER" id="PTHR30250:SF26">
    <property type="entry name" value="PSMA PROTEIN"/>
    <property type="match status" value="1"/>
</dbReference>
<feature type="transmembrane region" description="Helical" evidence="6">
    <location>
        <begin position="374"/>
        <end position="394"/>
    </location>
</feature>
<evidence type="ECO:0000256" key="5">
    <source>
        <dbReference type="ARBA" id="ARBA00023136"/>
    </source>
</evidence>
<dbReference type="InterPro" id="IPR050833">
    <property type="entry name" value="Poly_Biosynth_Transport"/>
</dbReference>
<keyword evidence="3 6" id="KW-0812">Transmembrane</keyword>
<dbReference type="RefSeq" id="WP_106058430.1">
    <property type="nucleotide sequence ID" value="NZ_PVXQ01000003.1"/>
</dbReference>
<dbReference type="GO" id="GO:0005886">
    <property type="term" value="C:plasma membrane"/>
    <property type="evidence" value="ECO:0007669"/>
    <property type="project" value="UniProtKB-SubCell"/>
</dbReference>